<proteinExistence type="predicted"/>
<dbReference type="Proteomes" id="UP001212152">
    <property type="component" value="Unassembled WGS sequence"/>
</dbReference>
<dbReference type="AlphaFoldDB" id="A0AAD5TLN5"/>
<name>A0AAD5TLN5_9FUNG</name>
<evidence type="ECO:0000256" key="1">
    <source>
        <dbReference type="SAM" id="MobiDB-lite"/>
    </source>
</evidence>
<dbReference type="EMBL" id="JADGJQ010000049">
    <property type="protein sequence ID" value="KAJ3175674.1"/>
    <property type="molecule type" value="Genomic_DNA"/>
</dbReference>
<feature type="region of interest" description="Disordered" evidence="1">
    <location>
        <begin position="23"/>
        <end position="59"/>
    </location>
</feature>
<organism evidence="2 3">
    <name type="scientific">Geranomyces variabilis</name>
    <dbReference type="NCBI Taxonomy" id="109894"/>
    <lineage>
        <taxon>Eukaryota</taxon>
        <taxon>Fungi</taxon>
        <taxon>Fungi incertae sedis</taxon>
        <taxon>Chytridiomycota</taxon>
        <taxon>Chytridiomycota incertae sedis</taxon>
        <taxon>Chytridiomycetes</taxon>
        <taxon>Spizellomycetales</taxon>
        <taxon>Powellomycetaceae</taxon>
        <taxon>Geranomyces</taxon>
    </lineage>
</organism>
<evidence type="ECO:0000313" key="3">
    <source>
        <dbReference type="Proteomes" id="UP001212152"/>
    </source>
</evidence>
<protein>
    <submittedName>
        <fullName evidence="2">Uncharacterized protein</fullName>
    </submittedName>
</protein>
<gene>
    <name evidence="2" type="ORF">HDU87_005815</name>
</gene>
<accession>A0AAD5TLN5</accession>
<reference evidence="2" key="1">
    <citation type="submission" date="2020-05" db="EMBL/GenBank/DDBJ databases">
        <title>Phylogenomic resolution of chytrid fungi.</title>
        <authorList>
            <person name="Stajich J.E."/>
            <person name="Amses K."/>
            <person name="Simmons R."/>
            <person name="Seto K."/>
            <person name="Myers J."/>
            <person name="Bonds A."/>
            <person name="Quandt C.A."/>
            <person name="Barry K."/>
            <person name="Liu P."/>
            <person name="Grigoriev I."/>
            <person name="Longcore J.E."/>
            <person name="James T.Y."/>
        </authorList>
    </citation>
    <scope>NUCLEOTIDE SEQUENCE</scope>
    <source>
        <strain evidence="2">JEL0379</strain>
    </source>
</reference>
<sequence length="94" mass="10974">MKHFHMFPSALAIEQARRATEQERNSAALAIEKERRETEVTLQRERRKTSESTTSRLHHNRTRDWWTHSGPLWITRVTFLLGGAAFLLESEGKS</sequence>
<feature type="compositionally biased region" description="Basic and acidic residues" evidence="1">
    <location>
        <begin position="31"/>
        <end position="50"/>
    </location>
</feature>
<keyword evidence="3" id="KW-1185">Reference proteome</keyword>
<evidence type="ECO:0000313" key="2">
    <source>
        <dbReference type="EMBL" id="KAJ3175674.1"/>
    </source>
</evidence>
<comment type="caution">
    <text evidence="2">The sequence shown here is derived from an EMBL/GenBank/DDBJ whole genome shotgun (WGS) entry which is preliminary data.</text>
</comment>